<accession>A0A9D1NTG4</accession>
<evidence type="ECO:0000313" key="2">
    <source>
        <dbReference type="EMBL" id="HIV12526.1"/>
    </source>
</evidence>
<dbReference type="Proteomes" id="UP000886723">
    <property type="component" value="Unassembled WGS sequence"/>
</dbReference>
<name>A0A9D1NTG4_9FIRM</name>
<dbReference type="AlphaFoldDB" id="A0A9D1NTG4"/>
<reference evidence="2" key="1">
    <citation type="submission" date="2020-10" db="EMBL/GenBank/DDBJ databases">
        <authorList>
            <person name="Gilroy R."/>
        </authorList>
    </citation>
    <scope>NUCLEOTIDE SEQUENCE</scope>
    <source>
        <strain evidence="2">ChiBcec2-4451</strain>
    </source>
</reference>
<feature type="non-terminal residue" evidence="2">
    <location>
        <position position="616"/>
    </location>
</feature>
<evidence type="ECO:0000313" key="3">
    <source>
        <dbReference type="Proteomes" id="UP000886723"/>
    </source>
</evidence>
<feature type="transmembrane region" description="Helical" evidence="1">
    <location>
        <begin position="296"/>
        <end position="315"/>
    </location>
</feature>
<reference evidence="2" key="2">
    <citation type="journal article" date="2021" name="PeerJ">
        <title>Extensive microbial diversity within the chicken gut microbiome revealed by metagenomics and culture.</title>
        <authorList>
            <person name="Gilroy R."/>
            <person name="Ravi A."/>
            <person name="Getino M."/>
            <person name="Pursley I."/>
            <person name="Horton D.L."/>
            <person name="Alikhan N.F."/>
            <person name="Baker D."/>
            <person name="Gharbi K."/>
            <person name="Hall N."/>
            <person name="Watson M."/>
            <person name="Adriaenssens E.M."/>
            <person name="Foster-Nyarko E."/>
            <person name="Jarju S."/>
            <person name="Secka A."/>
            <person name="Antonio M."/>
            <person name="Oren A."/>
            <person name="Chaudhuri R.R."/>
            <person name="La Ragione R."/>
            <person name="Hildebrand F."/>
            <person name="Pallen M.J."/>
        </authorList>
    </citation>
    <scope>NUCLEOTIDE SEQUENCE</scope>
    <source>
        <strain evidence="2">ChiBcec2-4451</strain>
    </source>
</reference>
<comment type="caution">
    <text evidence="2">The sequence shown here is derived from an EMBL/GenBank/DDBJ whole genome shotgun (WGS) entry which is preliminary data.</text>
</comment>
<evidence type="ECO:0000256" key="1">
    <source>
        <dbReference type="SAM" id="Phobius"/>
    </source>
</evidence>
<keyword evidence="1" id="KW-1133">Transmembrane helix</keyword>
<sequence length="616" mass="69110">MKNEERKKYPAAVMLLFALLIFLVVPVRAAQQNPVEVQLACGFAGNIKSGSSVPLTVTMTNHGSDFRGMITIRVPVRGESQALGDTLWMGNGQYGQTIGNRIYTYEKEISMEAGETQEEVFYLEIPAFKSYLYVTVTDGSRALGGSSITLNPSENQQRLLVGVISADQEKLEELDGLQVMLEGDYLQESFVRAISLEPEDIYPNPQALGHLDILIADEDTSFTPDQQLALDAWQQEGGYFLKNDGRSYVEMARELIYEEHQEEFYQKLNNAGTYTFGETGLLGSVPVKKSPSMIKFLIFLLIYVFLAGPGIYLILKRRNRRRYLWLAICCLSVVFVVLMGILGRKTSVRAPVITCSGTYIQRGDLWQEKLDLGIQAPYNNEYQLYLNSSYRLLPWEIGTDGARYTGSTSGEQISIRTGGEKNKVTISHVPSFRQVFFTLQKDQRKEEGAGITARLSGTDQLVSGEIFNGTPYTIDCAVLLMKNRLAVAGTIGAGETVYPEKVPLESCSPIALEDFVKEHFDFSGYPFPDYQAEYFVQMLTDAMYALEDQEMILFGIVENPDLSFQENSGYKIYGTVTANIRIPIDWTNGGRVYCPNLEVYGNAEEDSYYDMDNTMF</sequence>
<gene>
    <name evidence="2" type="ORF">IAA63_05225</name>
</gene>
<keyword evidence="1" id="KW-0812">Transmembrane</keyword>
<protein>
    <submittedName>
        <fullName evidence="2">Uncharacterized protein</fullName>
    </submittedName>
</protein>
<feature type="transmembrane region" description="Helical" evidence="1">
    <location>
        <begin position="322"/>
        <end position="342"/>
    </location>
</feature>
<proteinExistence type="predicted"/>
<dbReference type="EMBL" id="DVON01000112">
    <property type="protein sequence ID" value="HIV12526.1"/>
    <property type="molecule type" value="Genomic_DNA"/>
</dbReference>
<keyword evidence="1" id="KW-0472">Membrane</keyword>
<organism evidence="2 3">
    <name type="scientific">Candidatus Pullilachnospira stercoravium</name>
    <dbReference type="NCBI Taxonomy" id="2840913"/>
    <lineage>
        <taxon>Bacteria</taxon>
        <taxon>Bacillati</taxon>
        <taxon>Bacillota</taxon>
        <taxon>Clostridia</taxon>
        <taxon>Lachnospirales</taxon>
        <taxon>Lachnospiraceae</taxon>
        <taxon>Lachnospiraceae incertae sedis</taxon>
        <taxon>Candidatus Pullilachnospira</taxon>
    </lineage>
</organism>